<gene>
    <name evidence="2" type="ORF">EZS28_040776</name>
</gene>
<feature type="compositionally biased region" description="Basic and acidic residues" evidence="1">
    <location>
        <begin position="125"/>
        <end position="134"/>
    </location>
</feature>
<evidence type="ECO:0000313" key="3">
    <source>
        <dbReference type="Proteomes" id="UP000324800"/>
    </source>
</evidence>
<feature type="compositionally biased region" description="Basic residues" evidence="1">
    <location>
        <begin position="113"/>
        <end position="124"/>
    </location>
</feature>
<dbReference type="AlphaFoldDB" id="A0A5J4TZI6"/>
<proteinExistence type="predicted"/>
<sequence length="311" mass="35297">MENYRSVERCIAVNFDRNVCKQAHIGQISCNNNIGTFVEAQDRCEAISSFSHETNHENEAGQLDNHRNSTSVDIEGPLFPQFDGAVVADSVIEFAAFCVSRVISTTSRNRMMKCRQSEKKHHSDRKLNYSESKQLEINENQVQSDAGISSEIEESAKYDEYSNFSVDKQIENEIIEKDADEEENTRVGIVYLLKRMKRAAGLRTTELLQALALIDTISRQSQIDGIFELNKNNIYMVMLVCVMIAHKSSCDKPFSNGWWGRQFGAALPTLNESEVVILKLLNHNTSVSVPTFERYRKAIVLAEPQMSDNHF</sequence>
<dbReference type="PANTHER" id="PTHR15615:SF108">
    <property type="entry name" value="PROTEIN CNPPD1"/>
    <property type="match status" value="1"/>
</dbReference>
<comment type="caution">
    <text evidence="2">The sequence shown here is derived from an EMBL/GenBank/DDBJ whole genome shotgun (WGS) entry which is preliminary data.</text>
</comment>
<dbReference type="PANTHER" id="PTHR15615">
    <property type="match status" value="1"/>
</dbReference>
<organism evidence="2 3">
    <name type="scientific">Streblomastix strix</name>
    <dbReference type="NCBI Taxonomy" id="222440"/>
    <lineage>
        <taxon>Eukaryota</taxon>
        <taxon>Metamonada</taxon>
        <taxon>Preaxostyla</taxon>
        <taxon>Oxymonadida</taxon>
        <taxon>Streblomastigidae</taxon>
        <taxon>Streblomastix</taxon>
    </lineage>
</organism>
<protein>
    <submittedName>
        <fullName evidence="2">Uncharacterized protein</fullName>
    </submittedName>
</protein>
<accession>A0A5J4TZI6</accession>
<dbReference type="InterPro" id="IPR013922">
    <property type="entry name" value="Cyclin_PHO80-like"/>
</dbReference>
<dbReference type="Pfam" id="PF08613">
    <property type="entry name" value="Cyclin"/>
    <property type="match status" value="1"/>
</dbReference>
<feature type="region of interest" description="Disordered" evidence="1">
    <location>
        <begin position="113"/>
        <end position="134"/>
    </location>
</feature>
<evidence type="ECO:0000256" key="1">
    <source>
        <dbReference type="SAM" id="MobiDB-lite"/>
    </source>
</evidence>
<name>A0A5J4TZI6_9EUKA</name>
<dbReference type="EMBL" id="SNRW01022587">
    <property type="protein sequence ID" value="KAA6363697.1"/>
    <property type="molecule type" value="Genomic_DNA"/>
</dbReference>
<evidence type="ECO:0000313" key="2">
    <source>
        <dbReference type="EMBL" id="KAA6363697.1"/>
    </source>
</evidence>
<dbReference type="Proteomes" id="UP000324800">
    <property type="component" value="Unassembled WGS sequence"/>
</dbReference>
<dbReference type="GO" id="GO:0019901">
    <property type="term" value="F:protein kinase binding"/>
    <property type="evidence" value="ECO:0007669"/>
    <property type="project" value="InterPro"/>
</dbReference>
<reference evidence="2 3" key="1">
    <citation type="submission" date="2019-03" db="EMBL/GenBank/DDBJ databases">
        <title>Single cell metagenomics reveals metabolic interactions within the superorganism composed of flagellate Streblomastix strix and complex community of Bacteroidetes bacteria on its surface.</title>
        <authorList>
            <person name="Treitli S.C."/>
            <person name="Kolisko M."/>
            <person name="Husnik F."/>
            <person name="Keeling P."/>
            <person name="Hampl V."/>
        </authorList>
    </citation>
    <scope>NUCLEOTIDE SEQUENCE [LARGE SCALE GENOMIC DNA]</scope>
    <source>
        <strain evidence="2">ST1C</strain>
    </source>
</reference>
<dbReference type="Gene3D" id="1.10.472.10">
    <property type="entry name" value="Cyclin-like"/>
    <property type="match status" value="1"/>
</dbReference>